<gene>
    <name evidence="1" type="ORF">L2E82_00565</name>
</gene>
<comment type="caution">
    <text evidence="1">The sequence shown here is derived from an EMBL/GenBank/DDBJ whole genome shotgun (WGS) entry which is preliminary data.</text>
</comment>
<proteinExistence type="predicted"/>
<sequence>MDQMRRLKSRMLSSSSLLPYPRYAPIISFTVFIRVFLDISSFQQLLTHLNPNTNHAQILRLMYSSS</sequence>
<reference evidence="1 2" key="2">
    <citation type="journal article" date="2022" name="Mol. Ecol. Resour.">
        <title>The genomes of chicory, endive, great burdock and yacon provide insights into Asteraceae paleo-polyploidization history and plant inulin production.</title>
        <authorList>
            <person name="Fan W."/>
            <person name="Wang S."/>
            <person name="Wang H."/>
            <person name="Wang A."/>
            <person name="Jiang F."/>
            <person name="Liu H."/>
            <person name="Zhao H."/>
            <person name="Xu D."/>
            <person name="Zhang Y."/>
        </authorList>
    </citation>
    <scope>NUCLEOTIDE SEQUENCE [LARGE SCALE GENOMIC DNA]</scope>
    <source>
        <strain evidence="2">cv. Punajuju</strain>
        <tissue evidence="1">Leaves</tissue>
    </source>
</reference>
<organism evidence="1 2">
    <name type="scientific">Cichorium intybus</name>
    <name type="common">Chicory</name>
    <dbReference type="NCBI Taxonomy" id="13427"/>
    <lineage>
        <taxon>Eukaryota</taxon>
        <taxon>Viridiplantae</taxon>
        <taxon>Streptophyta</taxon>
        <taxon>Embryophyta</taxon>
        <taxon>Tracheophyta</taxon>
        <taxon>Spermatophyta</taxon>
        <taxon>Magnoliopsida</taxon>
        <taxon>eudicotyledons</taxon>
        <taxon>Gunneridae</taxon>
        <taxon>Pentapetalae</taxon>
        <taxon>asterids</taxon>
        <taxon>campanulids</taxon>
        <taxon>Asterales</taxon>
        <taxon>Asteraceae</taxon>
        <taxon>Cichorioideae</taxon>
        <taxon>Cichorieae</taxon>
        <taxon>Cichoriinae</taxon>
        <taxon>Cichorium</taxon>
    </lineage>
</organism>
<dbReference type="Proteomes" id="UP001055811">
    <property type="component" value="Linkage Group LG01"/>
</dbReference>
<evidence type="ECO:0000313" key="2">
    <source>
        <dbReference type="Proteomes" id="UP001055811"/>
    </source>
</evidence>
<protein>
    <submittedName>
        <fullName evidence="1">Uncharacterized protein</fullName>
    </submittedName>
</protein>
<name>A0ACB9GX21_CICIN</name>
<reference evidence="2" key="1">
    <citation type="journal article" date="2022" name="Mol. Ecol. Resour.">
        <title>The genomes of chicory, endive, great burdock and yacon provide insights into Asteraceae palaeo-polyploidization history and plant inulin production.</title>
        <authorList>
            <person name="Fan W."/>
            <person name="Wang S."/>
            <person name="Wang H."/>
            <person name="Wang A."/>
            <person name="Jiang F."/>
            <person name="Liu H."/>
            <person name="Zhao H."/>
            <person name="Xu D."/>
            <person name="Zhang Y."/>
        </authorList>
    </citation>
    <scope>NUCLEOTIDE SEQUENCE [LARGE SCALE GENOMIC DNA]</scope>
    <source>
        <strain evidence="2">cv. Punajuju</strain>
    </source>
</reference>
<evidence type="ECO:0000313" key="1">
    <source>
        <dbReference type="EMBL" id="KAI3788002.1"/>
    </source>
</evidence>
<accession>A0ACB9GX21</accession>
<dbReference type="EMBL" id="CM042009">
    <property type="protein sequence ID" value="KAI3788002.1"/>
    <property type="molecule type" value="Genomic_DNA"/>
</dbReference>
<keyword evidence="2" id="KW-1185">Reference proteome</keyword>